<dbReference type="RefSeq" id="XP_014174433.1">
    <property type="nucleotide sequence ID" value="XM_014318958.1"/>
</dbReference>
<dbReference type="FunFam" id="3.30.40.10:FF:000388">
    <property type="entry name" value="Putative RING zinc finger domain superfamily protein"/>
    <property type="match status" value="1"/>
</dbReference>
<organism evidence="16">
    <name type="scientific">Grosmannia clavigera (strain kw1407 / UAMH 11150)</name>
    <name type="common">Blue stain fungus</name>
    <name type="synonym">Graphiocladiella clavigera</name>
    <dbReference type="NCBI Taxonomy" id="655863"/>
    <lineage>
        <taxon>Eukaryota</taxon>
        <taxon>Fungi</taxon>
        <taxon>Dikarya</taxon>
        <taxon>Ascomycota</taxon>
        <taxon>Pezizomycotina</taxon>
        <taxon>Sordariomycetes</taxon>
        <taxon>Sordariomycetidae</taxon>
        <taxon>Ophiostomatales</taxon>
        <taxon>Ophiostomataceae</taxon>
        <taxon>Leptographium</taxon>
    </lineage>
</organism>
<dbReference type="InterPro" id="IPR051653">
    <property type="entry name" value="E3_ligase_sorting_rcpt"/>
</dbReference>
<dbReference type="InterPro" id="IPR001841">
    <property type="entry name" value="Znf_RING"/>
</dbReference>
<accession>F0XBB3</accession>
<feature type="signal peptide" evidence="13">
    <location>
        <begin position="1"/>
        <end position="24"/>
    </location>
</feature>
<comment type="catalytic activity">
    <reaction evidence="1">
        <text>S-ubiquitinyl-[E2 ubiquitin-conjugating enzyme]-L-cysteine + [acceptor protein]-L-lysine = [E2 ubiquitin-conjugating enzyme]-L-cysteine + N(6)-ubiquitinyl-[acceptor protein]-L-lysine.</text>
        <dbReference type="EC" id="2.3.2.27"/>
    </reaction>
</comment>
<evidence type="ECO:0000256" key="4">
    <source>
        <dbReference type="ARBA" id="ARBA00022692"/>
    </source>
</evidence>
<keyword evidence="16" id="KW-1185">Reference proteome</keyword>
<evidence type="ECO:0000256" key="3">
    <source>
        <dbReference type="ARBA" id="ARBA00012483"/>
    </source>
</evidence>
<dbReference type="Pfam" id="PF02225">
    <property type="entry name" value="PA"/>
    <property type="match status" value="1"/>
</dbReference>
<dbReference type="OrthoDB" id="5357315at2759"/>
<keyword evidence="13" id="KW-0732">Signal</keyword>
<protein>
    <recommendedName>
        <fullName evidence="3">RING-type E3 ubiquitin transferase</fullName>
        <ecNumber evidence="3">2.3.2.27</ecNumber>
    </recommendedName>
</protein>
<feature type="chain" id="PRO_5003262013" description="RING-type E3 ubiquitin transferase" evidence="13">
    <location>
        <begin position="25"/>
        <end position="586"/>
    </location>
</feature>
<gene>
    <name evidence="15" type="ORF">CMQ_5213</name>
</gene>
<sequence length="586" mass="61326">MFFLARALCVLAPLTVVVFVIVQAVTLPQPPPKPLVAVPAFRLFPPNAAISLTEDNSTFFPARPAAFGPELPEIGLSAVLWIGAGFGEDGVEPQGELGCSDVPGWDSRRAADGAPILPTKTDLDDGSDNYLEDFATGHYYGQPPKSRRKKASGDKKSRTVAAVAAAAAVDTTPEAAATGIAVAQAAKSTTVPKAKAANKNNGNEGGSRHGDIQSLQEGAEIAGKIVLLRRGGCGFLAKVMWAQRRGAVAVIVGDDRKGGPLIQMFASGDTSDVLIPSVFTAHTTAHLLTALAVDAVRESDLAAAAAAATRAVAAAAAGEGAGTKTGTPTPQQTEGGERREWVLAEYVPTDEAEKDSDEGTTALAARMRVAKQAELIGAADSRSSSGRQLLVTIAPARGGLPLIDTLLVLVASPLLAIMTITCVLLFLRTHCRHRAWRAPKALVDQLPVHIYRPPGAAPPSPMMLPVGSEVASPNPSRPSSPTLNSMHPTVTTPLLQRPRSRTTTGVPGDERRVLVAVAVPLPPPSRYVQSECVVCLEDYVAGDRIMSLPCGHEFHASCIIPWLTTRRRTCPICKGDIVRASSGDAA</sequence>
<feature type="region of interest" description="Disordered" evidence="11">
    <location>
        <begin position="136"/>
        <end position="156"/>
    </location>
</feature>
<evidence type="ECO:0000256" key="12">
    <source>
        <dbReference type="SAM" id="Phobius"/>
    </source>
</evidence>
<dbReference type="Proteomes" id="UP000007796">
    <property type="component" value="Unassembled WGS sequence"/>
</dbReference>
<feature type="compositionally biased region" description="Low complexity" evidence="11">
    <location>
        <begin position="317"/>
        <end position="334"/>
    </location>
</feature>
<dbReference type="InParanoid" id="F0XBB3"/>
<dbReference type="EC" id="2.3.2.27" evidence="3"/>
<dbReference type="PANTHER" id="PTHR47168">
    <property type="entry name" value="RING ZINC FINGER DOMAIN SUPERFAMILY PROTEIN-RELATED"/>
    <property type="match status" value="1"/>
</dbReference>
<dbReference type="eggNOG" id="KOG4628">
    <property type="taxonomic scope" value="Eukaryota"/>
</dbReference>
<dbReference type="GeneID" id="25978511"/>
<dbReference type="SUPFAM" id="SSF52025">
    <property type="entry name" value="PA domain"/>
    <property type="match status" value="1"/>
</dbReference>
<dbReference type="GO" id="GO:0061630">
    <property type="term" value="F:ubiquitin protein ligase activity"/>
    <property type="evidence" value="ECO:0007669"/>
    <property type="project" value="UniProtKB-EC"/>
</dbReference>
<evidence type="ECO:0000256" key="5">
    <source>
        <dbReference type="ARBA" id="ARBA00022723"/>
    </source>
</evidence>
<evidence type="ECO:0000259" key="14">
    <source>
        <dbReference type="PROSITE" id="PS50089"/>
    </source>
</evidence>
<dbReference type="CDD" id="cd16454">
    <property type="entry name" value="RING-H2_PA-TM-RING"/>
    <property type="match status" value="1"/>
</dbReference>
<reference evidence="15 16" key="1">
    <citation type="journal article" date="2011" name="Proc. Natl. Acad. Sci. U.S.A.">
        <title>Genome and transcriptome analyses of the mountain pine beetle-fungal symbiont Grosmannia clavigera, a lodgepole pine pathogen.</title>
        <authorList>
            <person name="DiGuistini S."/>
            <person name="Wang Y."/>
            <person name="Liao N.Y."/>
            <person name="Taylor G."/>
            <person name="Tanguay P."/>
            <person name="Feau N."/>
            <person name="Henrissat B."/>
            <person name="Chan S.K."/>
            <person name="Hesse-Orce U."/>
            <person name="Alamouti S.M."/>
            <person name="Tsui C.K.M."/>
            <person name="Docking R.T."/>
            <person name="Levasseur A."/>
            <person name="Haridas S."/>
            <person name="Robertson G."/>
            <person name="Birol I."/>
            <person name="Holt R.A."/>
            <person name="Marra M.A."/>
            <person name="Hamelin R.C."/>
            <person name="Hirst M."/>
            <person name="Jones S.J.M."/>
            <person name="Bohlmann J."/>
            <person name="Breuil C."/>
        </authorList>
    </citation>
    <scope>NUCLEOTIDE SEQUENCE [LARGE SCALE GENOMIC DNA]</scope>
    <source>
        <strain evidence="16">kw1407 / UAMH 11150</strain>
    </source>
</reference>
<evidence type="ECO:0000256" key="13">
    <source>
        <dbReference type="SAM" id="SignalP"/>
    </source>
</evidence>
<keyword evidence="8 12" id="KW-1133">Transmembrane helix</keyword>
<feature type="region of interest" description="Disordered" evidence="11">
    <location>
        <begin position="468"/>
        <end position="490"/>
    </location>
</feature>
<keyword evidence="6 10" id="KW-0863">Zinc-finger</keyword>
<dbReference type="Gene3D" id="3.50.30.30">
    <property type="match status" value="1"/>
</dbReference>
<dbReference type="InterPro" id="IPR046450">
    <property type="entry name" value="PA_dom_sf"/>
</dbReference>
<keyword evidence="4 12" id="KW-0812">Transmembrane</keyword>
<keyword evidence="5" id="KW-0479">Metal-binding</keyword>
<keyword evidence="7" id="KW-0862">Zinc</keyword>
<feature type="region of interest" description="Disordered" evidence="11">
    <location>
        <begin position="189"/>
        <end position="211"/>
    </location>
</feature>
<dbReference type="Pfam" id="PF13639">
    <property type="entry name" value="zf-RING_2"/>
    <property type="match status" value="1"/>
</dbReference>
<evidence type="ECO:0000313" key="16">
    <source>
        <dbReference type="Proteomes" id="UP000007796"/>
    </source>
</evidence>
<evidence type="ECO:0000313" key="15">
    <source>
        <dbReference type="EMBL" id="EFX04951.1"/>
    </source>
</evidence>
<evidence type="ECO:0000256" key="8">
    <source>
        <dbReference type="ARBA" id="ARBA00022989"/>
    </source>
</evidence>
<dbReference type="InterPro" id="IPR013083">
    <property type="entry name" value="Znf_RING/FYVE/PHD"/>
</dbReference>
<evidence type="ECO:0000256" key="6">
    <source>
        <dbReference type="ARBA" id="ARBA00022771"/>
    </source>
</evidence>
<dbReference type="Gene3D" id="3.30.40.10">
    <property type="entry name" value="Zinc/RING finger domain, C3HC4 (zinc finger)"/>
    <property type="match status" value="1"/>
</dbReference>
<comment type="subcellular location">
    <subcellularLocation>
        <location evidence="2">Membrane</location>
        <topology evidence="2">Single-pass membrane protein</topology>
    </subcellularLocation>
</comment>
<dbReference type="HOGENOM" id="CLU_007230_0_0_1"/>
<evidence type="ECO:0000256" key="9">
    <source>
        <dbReference type="ARBA" id="ARBA00023136"/>
    </source>
</evidence>
<dbReference type="GO" id="GO:0008270">
    <property type="term" value="F:zinc ion binding"/>
    <property type="evidence" value="ECO:0007669"/>
    <property type="project" value="UniProtKB-KW"/>
</dbReference>
<evidence type="ECO:0000256" key="11">
    <source>
        <dbReference type="SAM" id="MobiDB-lite"/>
    </source>
</evidence>
<feature type="compositionally biased region" description="Low complexity" evidence="11">
    <location>
        <begin position="193"/>
        <end position="202"/>
    </location>
</feature>
<dbReference type="AlphaFoldDB" id="F0XBB3"/>
<dbReference type="SUPFAM" id="SSF57850">
    <property type="entry name" value="RING/U-box"/>
    <property type="match status" value="1"/>
</dbReference>
<dbReference type="STRING" id="655863.F0XBB3"/>
<feature type="transmembrane region" description="Helical" evidence="12">
    <location>
        <begin position="406"/>
        <end position="427"/>
    </location>
</feature>
<name>F0XBB3_GROCL</name>
<feature type="region of interest" description="Disordered" evidence="11">
    <location>
        <begin position="317"/>
        <end position="336"/>
    </location>
</feature>
<evidence type="ECO:0000256" key="2">
    <source>
        <dbReference type="ARBA" id="ARBA00004167"/>
    </source>
</evidence>
<dbReference type="GO" id="GO:0016020">
    <property type="term" value="C:membrane"/>
    <property type="evidence" value="ECO:0007669"/>
    <property type="project" value="UniProtKB-SubCell"/>
</dbReference>
<dbReference type="PANTHER" id="PTHR47168:SF1">
    <property type="entry name" value="OS02G0798600 PROTEIN"/>
    <property type="match status" value="1"/>
</dbReference>
<dbReference type="PROSITE" id="PS50089">
    <property type="entry name" value="ZF_RING_2"/>
    <property type="match status" value="1"/>
</dbReference>
<evidence type="ECO:0000256" key="7">
    <source>
        <dbReference type="ARBA" id="ARBA00022833"/>
    </source>
</evidence>
<feature type="compositionally biased region" description="Polar residues" evidence="11">
    <location>
        <begin position="471"/>
        <end position="490"/>
    </location>
</feature>
<evidence type="ECO:0000256" key="1">
    <source>
        <dbReference type="ARBA" id="ARBA00000900"/>
    </source>
</evidence>
<dbReference type="InterPro" id="IPR003137">
    <property type="entry name" value="PA_domain"/>
</dbReference>
<feature type="domain" description="RING-type" evidence="14">
    <location>
        <begin position="532"/>
        <end position="574"/>
    </location>
</feature>
<keyword evidence="9 12" id="KW-0472">Membrane</keyword>
<evidence type="ECO:0000256" key="10">
    <source>
        <dbReference type="PROSITE-ProRule" id="PRU00175"/>
    </source>
</evidence>
<dbReference type="SMART" id="SM00184">
    <property type="entry name" value="RING"/>
    <property type="match status" value="1"/>
</dbReference>
<proteinExistence type="predicted"/>
<dbReference type="EMBL" id="GL629756">
    <property type="protein sequence ID" value="EFX04951.1"/>
    <property type="molecule type" value="Genomic_DNA"/>
</dbReference>